<evidence type="ECO:0000313" key="2">
    <source>
        <dbReference type="EMBL" id="KAL2287224.1"/>
    </source>
</evidence>
<sequence>MLEAGNSSRVQSCTGTQAPQPTNPTLCWVGATDGLLTTHTIARDSLSLCPSTSLAARVQSSLIHSGTDQLPSLINCIFFILCFEHRSPDWVLSVVHTSFGFPFPRAALRVCCGASRFGSYHNHDHDRPSHQQVCLGDHSPSSSLR</sequence>
<gene>
    <name evidence="2" type="ORF">FJTKL_05733</name>
</gene>
<protein>
    <submittedName>
        <fullName evidence="2">Uncharacterized protein</fullName>
    </submittedName>
</protein>
<proteinExistence type="predicted"/>
<evidence type="ECO:0000256" key="1">
    <source>
        <dbReference type="SAM" id="MobiDB-lite"/>
    </source>
</evidence>
<dbReference type="Proteomes" id="UP001600888">
    <property type="component" value="Unassembled WGS sequence"/>
</dbReference>
<feature type="region of interest" description="Disordered" evidence="1">
    <location>
        <begin position="126"/>
        <end position="145"/>
    </location>
</feature>
<keyword evidence="3" id="KW-1185">Reference proteome</keyword>
<organism evidence="2 3">
    <name type="scientific">Diaporthe vaccinii</name>
    <dbReference type="NCBI Taxonomy" id="105482"/>
    <lineage>
        <taxon>Eukaryota</taxon>
        <taxon>Fungi</taxon>
        <taxon>Dikarya</taxon>
        <taxon>Ascomycota</taxon>
        <taxon>Pezizomycotina</taxon>
        <taxon>Sordariomycetes</taxon>
        <taxon>Sordariomycetidae</taxon>
        <taxon>Diaporthales</taxon>
        <taxon>Diaporthaceae</taxon>
        <taxon>Diaporthe</taxon>
        <taxon>Diaporthe eres species complex</taxon>
    </lineage>
</organism>
<dbReference type="EMBL" id="JBAWTH010000020">
    <property type="protein sequence ID" value="KAL2287224.1"/>
    <property type="molecule type" value="Genomic_DNA"/>
</dbReference>
<reference evidence="2 3" key="1">
    <citation type="submission" date="2024-03" db="EMBL/GenBank/DDBJ databases">
        <title>A high-quality draft genome sequence of Diaporthe vaccinii, a causative agent of upright dieback and viscid rot disease in cranberry plants.</title>
        <authorList>
            <person name="Sarrasin M."/>
            <person name="Lang B.F."/>
            <person name="Burger G."/>
        </authorList>
    </citation>
    <scope>NUCLEOTIDE SEQUENCE [LARGE SCALE GENOMIC DNA]</scope>
    <source>
        <strain evidence="2 3">IS7</strain>
    </source>
</reference>
<accession>A0ABR4EXP1</accession>
<evidence type="ECO:0000313" key="3">
    <source>
        <dbReference type="Proteomes" id="UP001600888"/>
    </source>
</evidence>
<comment type="caution">
    <text evidence="2">The sequence shown here is derived from an EMBL/GenBank/DDBJ whole genome shotgun (WGS) entry which is preliminary data.</text>
</comment>
<name>A0ABR4EXP1_9PEZI</name>